<evidence type="ECO:0000256" key="4">
    <source>
        <dbReference type="ARBA" id="ARBA00022723"/>
    </source>
</evidence>
<dbReference type="EC" id="2.3.2.31" evidence="2"/>
<dbReference type="GO" id="GO:0008270">
    <property type="term" value="F:zinc ion binding"/>
    <property type="evidence" value="ECO:0007669"/>
    <property type="project" value="UniProtKB-KW"/>
</dbReference>
<dbReference type="CDD" id="cd22584">
    <property type="entry name" value="Rcat_RBR_unk"/>
    <property type="match status" value="1"/>
</dbReference>
<keyword evidence="6" id="KW-0863">Zinc-finger</keyword>
<comment type="catalytic activity">
    <reaction evidence="1">
        <text>[E2 ubiquitin-conjugating enzyme]-S-ubiquitinyl-L-cysteine + [acceptor protein]-L-lysine = [E2 ubiquitin-conjugating enzyme]-L-cysteine + [acceptor protein]-N(6)-ubiquitinyl-L-lysine.</text>
        <dbReference type="EC" id="2.3.2.31"/>
    </reaction>
</comment>
<evidence type="ECO:0000256" key="6">
    <source>
        <dbReference type="ARBA" id="ARBA00022771"/>
    </source>
</evidence>
<dbReference type="EMBL" id="JBGFUD010015618">
    <property type="protein sequence ID" value="MFH4984165.1"/>
    <property type="molecule type" value="Genomic_DNA"/>
</dbReference>
<evidence type="ECO:0000256" key="8">
    <source>
        <dbReference type="ARBA" id="ARBA00022833"/>
    </source>
</evidence>
<dbReference type="AlphaFoldDB" id="A0ABD6F423"/>
<dbReference type="InterPro" id="IPR044066">
    <property type="entry name" value="TRIAD_supradom"/>
</dbReference>
<evidence type="ECO:0000256" key="7">
    <source>
        <dbReference type="ARBA" id="ARBA00022786"/>
    </source>
</evidence>
<protein>
    <recommendedName>
        <fullName evidence="2">RBR-type E3 ubiquitin transferase</fullName>
        <ecNumber evidence="2">2.3.2.31</ecNumber>
    </recommendedName>
</protein>
<name>A0ABD6F423_9BILA</name>
<dbReference type="InterPro" id="IPR002867">
    <property type="entry name" value="IBR_dom"/>
</dbReference>
<sequence length="297" mass="34520">MDINLPRNLEVPRRFVAAVDLRPILPADWFCSGDCHDQINCQKTVVDSWLRLRNMESAASEKDSQSFFCDVCDSEYKDGFSLVCGHFYCNQCWLKHSVEQIKNGKAPITCMNTKCERVLELDHTLTFLPYELCLRYEKLVWEKIMMQKDWLYCESCQSVLHVNVDGEKKRRKLFHPAIVCKCGHSHCILCKRSWHWPLSCNVAERYNDVLENYGEGTSQALQRIKINMRKCPFCRTFCERSYGCNHMSCRCGREFCYSCGGSWDNDHYNCDLEKNTNLVSDLLGILIVPSTLLLASR</sequence>
<dbReference type="SMART" id="SM00647">
    <property type="entry name" value="IBR"/>
    <property type="match status" value="2"/>
</dbReference>
<dbReference type="GO" id="GO:0061630">
    <property type="term" value="F:ubiquitin protein ligase activity"/>
    <property type="evidence" value="ECO:0007669"/>
    <property type="project" value="UniProtKB-EC"/>
</dbReference>
<dbReference type="InterPro" id="IPR031127">
    <property type="entry name" value="E3_UB_ligase_RBR"/>
</dbReference>
<keyword evidence="7" id="KW-0833">Ubl conjugation pathway</keyword>
<feature type="domain" description="RING-type" evidence="9">
    <location>
        <begin position="65"/>
        <end position="274"/>
    </location>
</feature>
<evidence type="ECO:0000313" key="11">
    <source>
        <dbReference type="Proteomes" id="UP001608902"/>
    </source>
</evidence>
<evidence type="ECO:0000256" key="5">
    <source>
        <dbReference type="ARBA" id="ARBA00022737"/>
    </source>
</evidence>
<dbReference type="PANTHER" id="PTHR11685">
    <property type="entry name" value="RBR FAMILY RING FINGER AND IBR DOMAIN-CONTAINING"/>
    <property type="match status" value="1"/>
</dbReference>
<keyword evidence="4" id="KW-0479">Metal-binding</keyword>
<accession>A0ABD6F423</accession>
<keyword evidence="3" id="KW-0808">Transferase</keyword>
<dbReference type="Proteomes" id="UP001608902">
    <property type="component" value="Unassembled WGS sequence"/>
</dbReference>
<dbReference type="InterPro" id="IPR013083">
    <property type="entry name" value="Znf_RING/FYVE/PHD"/>
</dbReference>
<reference evidence="10 11" key="1">
    <citation type="submission" date="2024-08" db="EMBL/GenBank/DDBJ databases">
        <title>Gnathostoma spinigerum genome.</title>
        <authorList>
            <person name="Gonzalez-Bertolin B."/>
            <person name="Monzon S."/>
            <person name="Zaballos A."/>
            <person name="Jimenez P."/>
            <person name="Dekumyoy P."/>
            <person name="Varona S."/>
            <person name="Cuesta I."/>
            <person name="Sumanam S."/>
            <person name="Adisakwattana P."/>
            <person name="Gasser R.B."/>
            <person name="Hernandez-Gonzalez A."/>
            <person name="Young N.D."/>
            <person name="Perteguer M.J."/>
        </authorList>
    </citation>
    <scope>NUCLEOTIDE SEQUENCE [LARGE SCALE GENOMIC DNA]</scope>
    <source>
        <strain evidence="10">AL3</strain>
        <tissue evidence="10">Liver</tissue>
    </source>
</reference>
<dbReference type="CDD" id="cd20335">
    <property type="entry name" value="BRcat_RBR"/>
    <property type="match status" value="1"/>
</dbReference>
<evidence type="ECO:0000313" key="10">
    <source>
        <dbReference type="EMBL" id="MFH4984165.1"/>
    </source>
</evidence>
<comment type="caution">
    <text evidence="10">The sequence shown here is derived from an EMBL/GenBank/DDBJ whole genome shotgun (WGS) entry which is preliminary data.</text>
</comment>
<gene>
    <name evidence="10" type="ORF">AB6A40_010874</name>
</gene>
<dbReference type="PROSITE" id="PS51873">
    <property type="entry name" value="TRIAD"/>
    <property type="match status" value="1"/>
</dbReference>
<dbReference type="Gene3D" id="3.30.40.10">
    <property type="entry name" value="Zinc/RING finger domain, C3HC4 (zinc finger)"/>
    <property type="match status" value="1"/>
</dbReference>
<organism evidence="10 11">
    <name type="scientific">Gnathostoma spinigerum</name>
    <dbReference type="NCBI Taxonomy" id="75299"/>
    <lineage>
        <taxon>Eukaryota</taxon>
        <taxon>Metazoa</taxon>
        <taxon>Ecdysozoa</taxon>
        <taxon>Nematoda</taxon>
        <taxon>Chromadorea</taxon>
        <taxon>Rhabditida</taxon>
        <taxon>Spirurina</taxon>
        <taxon>Gnathostomatomorpha</taxon>
        <taxon>Gnathostomatoidea</taxon>
        <taxon>Gnathostomatidae</taxon>
        <taxon>Gnathostoma</taxon>
    </lineage>
</organism>
<dbReference type="Pfam" id="PF01485">
    <property type="entry name" value="IBR"/>
    <property type="match status" value="2"/>
</dbReference>
<keyword evidence="11" id="KW-1185">Reference proteome</keyword>
<dbReference type="Gene3D" id="1.20.120.1750">
    <property type="match status" value="1"/>
</dbReference>
<evidence type="ECO:0000256" key="2">
    <source>
        <dbReference type="ARBA" id="ARBA00012251"/>
    </source>
</evidence>
<proteinExistence type="predicted"/>
<evidence type="ECO:0000256" key="1">
    <source>
        <dbReference type="ARBA" id="ARBA00001798"/>
    </source>
</evidence>
<evidence type="ECO:0000256" key="3">
    <source>
        <dbReference type="ARBA" id="ARBA00022679"/>
    </source>
</evidence>
<evidence type="ECO:0000259" key="9">
    <source>
        <dbReference type="PROSITE" id="PS51873"/>
    </source>
</evidence>
<dbReference type="SUPFAM" id="SSF57850">
    <property type="entry name" value="RING/U-box"/>
    <property type="match status" value="3"/>
</dbReference>
<keyword evidence="8" id="KW-0862">Zinc</keyword>
<keyword evidence="5" id="KW-0677">Repeat</keyword>